<accession>A0AAE0RK59</accession>
<dbReference type="EMBL" id="JAUCMX010000001">
    <property type="protein sequence ID" value="KAK3557488.1"/>
    <property type="molecule type" value="Genomic_DNA"/>
</dbReference>
<organism evidence="2 3">
    <name type="scientific">Hemibagrus guttatus</name>
    <dbReference type="NCBI Taxonomy" id="175788"/>
    <lineage>
        <taxon>Eukaryota</taxon>
        <taxon>Metazoa</taxon>
        <taxon>Chordata</taxon>
        <taxon>Craniata</taxon>
        <taxon>Vertebrata</taxon>
        <taxon>Euteleostomi</taxon>
        <taxon>Actinopterygii</taxon>
        <taxon>Neopterygii</taxon>
        <taxon>Teleostei</taxon>
        <taxon>Ostariophysi</taxon>
        <taxon>Siluriformes</taxon>
        <taxon>Bagridae</taxon>
        <taxon>Hemibagrus</taxon>
    </lineage>
</organism>
<evidence type="ECO:0000313" key="3">
    <source>
        <dbReference type="Proteomes" id="UP001274896"/>
    </source>
</evidence>
<gene>
    <name evidence="2" type="ORF">QTP70_027912</name>
</gene>
<dbReference type="Proteomes" id="UP001274896">
    <property type="component" value="Unassembled WGS sequence"/>
</dbReference>
<proteinExistence type="predicted"/>
<evidence type="ECO:0000313" key="2">
    <source>
        <dbReference type="EMBL" id="KAK3557488.1"/>
    </source>
</evidence>
<dbReference type="AlphaFoldDB" id="A0AAE0RK59"/>
<reference evidence="2" key="1">
    <citation type="submission" date="2023-06" db="EMBL/GenBank/DDBJ databases">
        <title>Male Hemibagrus guttatus genome.</title>
        <authorList>
            <person name="Bian C."/>
        </authorList>
    </citation>
    <scope>NUCLEOTIDE SEQUENCE</scope>
    <source>
        <strain evidence="2">Male_cb2023</strain>
        <tissue evidence="2">Muscle</tissue>
    </source>
</reference>
<keyword evidence="3" id="KW-1185">Reference proteome</keyword>
<name>A0AAE0RK59_9TELE</name>
<sequence>MISHGSSKTQTSSSGQRGSLQEWGQSLVQSGQKHIELAKRSYAKKLENQFSSNDPSVWKGLKDITNYKTPSPSTEANQQLAEDLNKFYCRFETAEETPACLKTCADQLAFIFSQIFNRSLELCEVPACFKRSTIIPLPKKLKITGLNDYRPVALTSVIMKSFERLVLGPYLKNITGSLLDSLQFAYRANRSMDDAVNMGLHFILSASGQIRDLCEAPVRRLQFGLQHHHPNTPPDQNNPALCP</sequence>
<feature type="compositionally biased region" description="Low complexity" evidence="1">
    <location>
        <begin position="1"/>
        <end position="21"/>
    </location>
</feature>
<evidence type="ECO:0000256" key="1">
    <source>
        <dbReference type="SAM" id="MobiDB-lite"/>
    </source>
</evidence>
<protein>
    <recommendedName>
        <fullName evidence="4">Reverse transcriptase domain-containing protein</fullName>
    </recommendedName>
</protein>
<comment type="caution">
    <text evidence="2">The sequence shown here is derived from an EMBL/GenBank/DDBJ whole genome shotgun (WGS) entry which is preliminary data.</text>
</comment>
<feature type="region of interest" description="Disordered" evidence="1">
    <location>
        <begin position="1"/>
        <end position="24"/>
    </location>
</feature>
<evidence type="ECO:0008006" key="4">
    <source>
        <dbReference type="Google" id="ProtNLM"/>
    </source>
</evidence>
<dbReference type="PANTHER" id="PTHR47510:SF3">
    <property type="entry name" value="ENDO_EXONUCLEASE_PHOSPHATASE DOMAIN-CONTAINING PROTEIN"/>
    <property type="match status" value="1"/>
</dbReference>
<dbReference type="PANTHER" id="PTHR47510">
    <property type="entry name" value="REVERSE TRANSCRIPTASE DOMAIN-CONTAINING PROTEIN"/>
    <property type="match status" value="1"/>
</dbReference>